<gene>
    <name evidence="1" type="ORF">JYU34_007723</name>
</gene>
<evidence type="ECO:0000313" key="2">
    <source>
        <dbReference type="Proteomes" id="UP000823941"/>
    </source>
</evidence>
<comment type="caution">
    <text evidence="1">The sequence shown here is derived from an EMBL/GenBank/DDBJ whole genome shotgun (WGS) entry which is preliminary data.</text>
</comment>
<name>A0ABQ7QR33_PLUXY</name>
<organism evidence="1 2">
    <name type="scientific">Plutella xylostella</name>
    <name type="common">Diamondback moth</name>
    <name type="synonym">Plutella maculipennis</name>
    <dbReference type="NCBI Taxonomy" id="51655"/>
    <lineage>
        <taxon>Eukaryota</taxon>
        <taxon>Metazoa</taxon>
        <taxon>Ecdysozoa</taxon>
        <taxon>Arthropoda</taxon>
        <taxon>Hexapoda</taxon>
        <taxon>Insecta</taxon>
        <taxon>Pterygota</taxon>
        <taxon>Neoptera</taxon>
        <taxon>Endopterygota</taxon>
        <taxon>Lepidoptera</taxon>
        <taxon>Glossata</taxon>
        <taxon>Ditrysia</taxon>
        <taxon>Yponomeutoidea</taxon>
        <taxon>Plutellidae</taxon>
        <taxon>Plutella</taxon>
    </lineage>
</organism>
<keyword evidence="2" id="KW-1185">Reference proteome</keyword>
<accession>A0ABQ7QR33</accession>
<dbReference type="Proteomes" id="UP000823941">
    <property type="component" value="Chromosome 10"/>
</dbReference>
<protein>
    <submittedName>
        <fullName evidence="1">Uncharacterized protein</fullName>
    </submittedName>
</protein>
<dbReference type="PROSITE" id="PS51257">
    <property type="entry name" value="PROKAR_LIPOPROTEIN"/>
    <property type="match status" value="1"/>
</dbReference>
<proteinExistence type="predicted"/>
<evidence type="ECO:0000313" key="1">
    <source>
        <dbReference type="EMBL" id="KAG7307518.1"/>
    </source>
</evidence>
<dbReference type="EMBL" id="JAHIBW010000010">
    <property type="protein sequence ID" value="KAG7307518.1"/>
    <property type="molecule type" value="Genomic_DNA"/>
</dbReference>
<reference evidence="1 2" key="1">
    <citation type="submission" date="2021-06" db="EMBL/GenBank/DDBJ databases">
        <title>A haploid diamondback moth (Plutella xylostella L.) genome assembly resolves 31 chromosomes and identifies a diamide resistance mutation.</title>
        <authorList>
            <person name="Ward C.M."/>
            <person name="Perry K.D."/>
            <person name="Baker G."/>
            <person name="Powis K."/>
            <person name="Heckel D.G."/>
            <person name="Baxter S.W."/>
        </authorList>
    </citation>
    <scope>NUCLEOTIDE SEQUENCE [LARGE SCALE GENOMIC DNA]</scope>
    <source>
        <strain evidence="1 2">LV</strain>
        <tissue evidence="1">Single pupa</tissue>
    </source>
</reference>
<sequence>MWIDASKTRAGRGGRGSGSFISFVVGAWAACQRRRQRHLAAAPGSSSYSSALLV</sequence>